<organism evidence="9 10">
    <name type="scientific">Candidatus Fervidibacter japonicus</name>
    <dbReference type="NCBI Taxonomy" id="2035412"/>
    <lineage>
        <taxon>Bacteria</taxon>
        <taxon>Candidatus Fervidibacterota</taxon>
        <taxon>Candidatus Fervidibacter</taxon>
    </lineage>
</organism>
<dbReference type="GO" id="GO:0006527">
    <property type="term" value="P:L-arginine catabolic process"/>
    <property type="evidence" value="ECO:0007669"/>
    <property type="project" value="InterPro"/>
</dbReference>
<proteinExistence type="inferred from homology"/>
<dbReference type="InterPro" id="IPR016104">
    <property type="entry name" value="Pyr-dep_his/arg-deCO2ase"/>
</dbReference>
<evidence type="ECO:0000256" key="8">
    <source>
        <dbReference type="ARBA" id="ARBA00049309"/>
    </source>
</evidence>
<comment type="similarity">
    <text evidence="2">Belongs to the pyruvoyl-dependent arginine decarboxylase family.</text>
</comment>
<dbReference type="SFLD" id="SFLDS00055">
    <property type="entry name" value="Pyruvoyl-Dependent_Histidine/A"/>
    <property type="match status" value="1"/>
</dbReference>
<dbReference type="AlphaFoldDB" id="A0A2H5X9J0"/>
<sequence length="152" mass="16185">MLEVRRLYLVAGKAEGNTPLNAFDNALLAAGIGDVNLIKVSSIVPPGAEIVSDKPRLPRGALVPCVYSERVSTTPGERIAVALAVGLADDGFGVVMESEGESAEEACKRALSMVADAFQVRALRLARTLYIAVEHRVERCGSVVAACVYWQQ</sequence>
<dbReference type="NCBIfam" id="TIGR00286">
    <property type="entry name" value="pyruvoyl-dependent arginine decarboxylase"/>
    <property type="match status" value="1"/>
</dbReference>
<dbReference type="Proteomes" id="UP000236173">
    <property type="component" value="Unassembled WGS sequence"/>
</dbReference>
<evidence type="ECO:0000256" key="7">
    <source>
        <dbReference type="ARBA" id="ARBA00023317"/>
    </source>
</evidence>
<evidence type="ECO:0000313" key="10">
    <source>
        <dbReference type="Proteomes" id="UP000236173"/>
    </source>
</evidence>
<dbReference type="SUPFAM" id="SSF56271">
    <property type="entry name" value="Pyruvoyl-dependent histidine and arginine decarboxylases"/>
    <property type="match status" value="1"/>
</dbReference>
<keyword evidence="5" id="KW-0210">Decarboxylase</keyword>
<dbReference type="HAMAP" id="MF_01404">
    <property type="entry name" value="PvlArgDC"/>
    <property type="match status" value="1"/>
</dbReference>
<evidence type="ECO:0000256" key="3">
    <source>
        <dbReference type="ARBA" id="ARBA00012426"/>
    </source>
</evidence>
<comment type="caution">
    <text evidence="9">The sequence shown here is derived from an EMBL/GenBank/DDBJ whole genome shotgun (WGS) entry which is preliminary data.</text>
</comment>
<dbReference type="Gene3D" id="3.50.20.10">
    <property type="entry name" value="Pyruvoyl-Dependent Histidine Decarboxylase, subunit B"/>
    <property type="match status" value="1"/>
</dbReference>
<protein>
    <recommendedName>
        <fullName evidence="4">Pyruvoyl-dependent arginine decarboxylase AaxB</fullName>
        <ecNumber evidence="3">4.1.1.19</ecNumber>
    </recommendedName>
</protein>
<evidence type="ECO:0000256" key="2">
    <source>
        <dbReference type="ARBA" id="ARBA00008611"/>
    </source>
</evidence>
<dbReference type="InterPro" id="IPR016105">
    <property type="entry name" value="Pyr-dep_his/arg-deCO2ase_sand"/>
</dbReference>
<dbReference type="Pfam" id="PF01862">
    <property type="entry name" value="PvlArgDC"/>
    <property type="match status" value="1"/>
</dbReference>
<dbReference type="SFLD" id="SFLDG01170">
    <property type="entry name" value="Pyruvoyl-dependent_arginine_de"/>
    <property type="match status" value="1"/>
</dbReference>
<dbReference type="Gene3D" id="3.30.60.30">
    <property type="match status" value="1"/>
</dbReference>
<dbReference type="PANTHER" id="PTHR40438">
    <property type="entry name" value="PYRUVOYL-DEPENDENT ARGININE DECARBOXYLASE"/>
    <property type="match status" value="1"/>
</dbReference>
<dbReference type="EC" id="4.1.1.19" evidence="3"/>
<keyword evidence="6 9" id="KW-0456">Lyase</keyword>
<dbReference type="EMBL" id="BEHT01000003">
    <property type="protein sequence ID" value="GBC97862.1"/>
    <property type="molecule type" value="Genomic_DNA"/>
</dbReference>
<keyword evidence="7" id="KW-0670">Pyruvate</keyword>
<dbReference type="InterPro" id="IPR002724">
    <property type="entry name" value="Pyruvoyl-dep_arg_deCO2ase"/>
</dbReference>
<dbReference type="SFLD" id="SFLDF00471">
    <property type="entry name" value="Pyruvoyl-dependent_arginine_de"/>
    <property type="match status" value="1"/>
</dbReference>
<reference evidence="10" key="1">
    <citation type="submission" date="2017-09" db="EMBL/GenBank/DDBJ databases">
        <title>Metaegenomics of thermophilic ammonia-oxidizing enrichment culture.</title>
        <authorList>
            <person name="Kato S."/>
            <person name="Suzuki K."/>
        </authorList>
    </citation>
    <scope>NUCLEOTIDE SEQUENCE [LARGE SCALE GENOMIC DNA]</scope>
</reference>
<evidence type="ECO:0000256" key="4">
    <source>
        <dbReference type="ARBA" id="ARBA00014727"/>
    </source>
</evidence>
<dbReference type="PANTHER" id="PTHR40438:SF1">
    <property type="entry name" value="PYRUVOYL-DEPENDENT ARGININE DECARBOXYLASE"/>
    <property type="match status" value="1"/>
</dbReference>
<gene>
    <name evidence="9" type="primary">pdaD</name>
    <name evidence="9" type="ORF">HRbin17_00357</name>
</gene>
<accession>A0A2H5X9J0</accession>
<comment type="catalytic activity">
    <reaction evidence="8">
        <text>L-arginine + H(+) = agmatine + CO2</text>
        <dbReference type="Rhea" id="RHEA:17641"/>
        <dbReference type="ChEBI" id="CHEBI:15378"/>
        <dbReference type="ChEBI" id="CHEBI:16526"/>
        <dbReference type="ChEBI" id="CHEBI:32682"/>
        <dbReference type="ChEBI" id="CHEBI:58145"/>
        <dbReference type="EC" id="4.1.1.19"/>
    </reaction>
</comment>
<name>A0A2H5X9J0_9BACT</name>
<comment type="cofactor">
    <cofactor evidence="1">
        <name>pyruvate</name>
        <dbReference type="ChEBI" id="CHEBI:15361"/>
    </cofactor>
</comment>
<dbReference type="GO" id="GO:0008792">
    <property type="term" value="F:arginine decarboxylase activity"/>
    <property type="evidence" value="ECO:0007669"/>
    <property type="project" value="UniProtKB-EC"/>
</dbReference>
<evidence type="ECO:0000256" key="5">
    <source>
        <dbReference type="ARBA" id="ARBA00022793"/>
    </source>
</evidence>
<evidence type="ECO:0000313" key="9">
    <source>
        <dbReference type="EMBL" id="GBC97862.1"/>
    </source>
</evidence>
<evidence type="ECO:0000256" key="6">
    <source>
        <dbReference type="ARBA" id="ARBA00023239"/>
    </source>
</evidence>
<evidence type="ECO:0000256" key="1">
    <source>
        <dbReference type="ARBA" id="ARBA00001928"/>
    </source>
</evidence>